<dbReference type="SUPFAM" id="SSF48208">
    <property type="entry name" value="Six-hairpin glycosidases"/>
    <property type="match status" value="1"/>
</dbReference>
<dbReference type="Proteomes" id="UP000783871">
    <property type="component" value="Unassembled WGS sequence"/>
</dbReference>
<dbReference type="EMBL" id="JAATEO010000065">
    <property type="protein sequence ID" value="NJP35855.1"/>
    <property type="molecule type" value="Genomic_DNA"/>
</dbReference>
<dbReference type="PANTHER" id="PTHR10412:SF10">
    <property type="entry name" value="GLYCOSYL HYDROLASE FAMILY 63 C-TERMINAL DOMAIN-CONTAINING PROTEIN"/>
    <property type="match status" value="1"/>
</dbReference>
<reference evidence="2 3" key="1">
    <citation type="submission" date="2020-03" db="EMBL/GenBank/DDBJ databases">
        <title>WGS of actinomycetes isolated from Thailand.</title>
        <authorList>
            <person name="Thawai C."/>
        </authorList>
    </citation>
    <scope>NUCLEOTIDE SEQUENCE [LARGE SCALE GENOMIC DNA]</scope>
    <source>
        <strain evidence="2 3">HSS6-12</strain>
    </source>
</reference>
<proteinExistence type="predicted"/>
<dbReference type="Gene3D" id="1.50.10.10">
    <property type="match status" value="2"/>
</dbReference>
<keyword evidence="3" id="KW-1185">Reference proteome</keyword>
<accession>A0ABX0ZJ80</accession>
<dbReference type="InterPro" id="IPR008928">
    <property type="entry name" value="6-hairpin_glycosidase_sf"/>
</dbReference>
<sequence length="911" mass="102061">MAAVVKYPGGVEDVPVITDVSPPDASAPDPERIRLAQADAGEQEWRAWGPYLSERAWGTVREDYSEHGTAWDYFPHDHARSRAYRWSEDGMAGVCDDRQTFCFALALWNGRDPILKERMFGLGGDGGNHGEDAKDYWWYEDSTPTHSWMRWRYHYPQAAFPYDELVAVNALRGRDDTEYELVDTGIFDDDRYWAVTVDYAKAGPTDMCILITVANRGDRAETLHVLPTLWFRNTWAWGLPGGDRVPRLVGSEAGAAPGGPGARLVGEHWVLGQLLLEGDGEPTPLLCDNDTNAERLWGLPSRSRFPKDGINDHVVTGAPTVNPAREGTKGALHYVLTVPAGAQRQIRLRLTRTAPPPADTPPPPADLGDGFDTVVWARRAEANRFFAGVIPPAATPDEALVARQAIAGLMWGKQFYHFDVKRWLEGDPGSAPPPAGRRHGRNSHWWHMTSFDVFSMPDPWEYPWYAAWDLAFHCVSIARVDPGFAKEQLLLLLREWYLHPNGQIPAYEWAFGDVNPPVHAWAALKVFEIDGGRDHAFLARVMHKLLLNFTWWVNRKDTGGNNVFEGGFLGLDNVGPFDRSAALPVAGVLEQSDGTGWMAMYALNLLDIAIVLAEHDRTWVDTATKFFEHFAYIAAAAYEQGLWDDEDAFFYDVLRLADGTKVPLKVRSVVGLLPLAAVTRLTARTLHRLPELGARLRWFLTNRPEYADVIGARRLGPDGRQQRLLSMVGPEQIVRLLARMLDTDEFLSDYGLRTLSRAHLDKPFAVTLGGQEFCVGYEPAESTSGLFGGNSNWRGPIWMPTNFLLISALRDYAAFFGDDLQVEYPTRSGVKRSLDEIADDLSARLISLFTRDGWGRRPIYGAAQLFQTHPDWRDLICFPEYFHGDNGAGLGAWHQTGWTALVADLILDLRR</sequence>
<dbReference type="InterPro" id="IPR012341">
    <property type="entry name" value="6hp_glycosidase-like_sf"/>
</dbReference>
<feature type="domain" description="Mannosylglycerate hydrolase MGH1-like glycoside hydrolase" evidence="1">
    <location>
        <begin position="462"/>
        <end position="678"/>
    </location>
</feature>
<dbReference type="InterPro" id="IPR004888">
    <property type="entry name" value="Glycoside_hydrolase_63"/>
</dbReference>
<evidence type="ECO:0000313" key="2">
    <source>
        <dbReference type="EMBL" id="NJP35855.1"/>
    </source>
</evidence>
<dbReference type="RefSeq" id="WP_168004161.1">
    <property type="nucleotide sequence ID" value="NZ_JAATEO010000065.1"/>
</dbReference>
<dbReference type="PANTHER" id="PTHR10412">
    <property type="entry name" value="MANNOSYL-OLIGOSACCHARIDE GLUCOSIDASE"/>
    <property type="match status" value="1"/>
</dbReference>
<dbReference type="InterPro" id="IPR054491">
    <property type="entry name" value="MGH1-like_GH"/>
</dbReference>
<comment type="caution">
    <text evidence="2">The sequence shown here is derived from an EMBL/GenBank/DDBJ whole genome shotgun (WGS) entry which is preliminary data.</text>
</comment>
<evidence type="ECO:0000259" key="1">
    <source>
        <dbReference type="Pfam" id="PF22422"/>
    </source>
</evidence>
<organism evidence="2 3">
    <name type="scientific">Micromonospora thermarum</name>
    <dbReference type="NCBI Taxonomy" id="2720024"/>
    <lineage>
        <taxon>Bacteria</taxon>
        <taxon>Bacillati</taxon>
        <taxon>Actinomycetota</taxon>
        <taxon>Actinomycetes</taxon>
        <taxon>Micromonosporales</taxon>
        <taxon>Micromonosporaceae</taxon>
        <taxon>Micromonospora</taxon>
    </lineage>
</organism>
<evidence type="ECO:0000313" key="3">
    <source>
        <dbReference type="Proteomes" id="UP000783871"/>
    </source>
</evidence>
<gene>
    <name evidence="2" type="ORF">HCJ94_28845</name>
</gene>
<protein>
    <submittedName>
        <fullName evidence="2">Glucosidase</fullName>
    </submittedName>
</protein>
<name>A0ABX0ZJ80_9ACTN</name>
<dbReference type="Pfam" id="PF22422">
    <property type="entry name" value="MGH1-like_GH"/>
    <property type="match status" value="1"/>
</dbReference>